<evidence type="ECO:0000313" key="2">
    <source>
        <dbReference type="Proteomes" id="UP000214606"/>
    </source>
</evidence>
<protein>
    <submittedName>
        <fullName evidence="1">Uncharacterized protein</fullName>
    </submittedName>
</protein>
<name>A0A223E7H2_9BACI</name>
<dbReference type="AlphaFoldDB" id="A0A223E7H2"/>
<accession>A0A223E7H2</accession>
<proteinExistence type="predicted"/>
<dbReference type="EMBL" id="CP017703">
    <property type="protein sequence ID" value="ASS91192.1"/>
    <property type="molecule type" value="Genomic_DNA"/>
</dbReference>
<dbReference type="KEGG" id="apak:AP3564_14075"/>
<reference evidence="1 2" key="1">
    <citation type="submission" date="2016-10" db="EMBL/GenBank/DDBJ databases">
        <title>The whole genome sequencing and assembly of Aeribacillus pallidus KCTC3564 strain.</title>
        <authorList>
            <person name="Lee Y.-J."/>
            <person name="Park M.-K."/>
            <person name="Yi H."/>
            <person name="Bahn Y.-S."/>
            <person name="Kim J.F."/>
            <person name="Lee D.-W."/>
        </authorList>
    </citation>
    <scope>NUCLEOTIDE SEQUENCE [LARGE SCALE GENOMIC DNA]</scope>
    <source>
        <strain evidence="1 2">KCTC3564</strain>
    </source>
</reference>
<organism evidence="1 2">
    <name type="scientific">Aeribacillus pallidus</name>
    <dbReference type="NCBI Taxonomy" id="33936"/>
    <lineage>
        <taxon>Bacteria</taxon>
        <taxon>Bacillati</taxon>
        <taxon>Bacillota</taxon>
        <taxon>Bacilli</taxon>
        <taxon>Bacillales</taxon>
        <taxon>Bacillaceae</taxon>
        <taxon>Aeribacillus</taxon>
    </lineage>
</organism>
<dbReference type="Proteomes" id="UP000214606">
    <property type="component" value="Chromosome"/>
</dbReference>
<sequence>MASVASRLKVGPGIKKDTQISALVSAKPYETVRDYLETYRCERTYDHRPRRNFRTSGCRHAVDGKEQIADVMKRANDIING</sequence>
<dbReference type="RefSeq" id="WP_094245797.1">
    <property type="nucleotide sequence ID" value="NZ_CP017703.1"/>
</dbReference>
<gene>
    <name evidence="1" type="ORF">AP3564_14075</name>
</gene>
<evidence type="ECO:0000313" key="1">
    <source>
        <dbReference type="EMBL" id="ASS91192.1"/>
    </source>
</evidence>